<name>A0A6J4PIP2_9BACT</name>
<proteinExistence type="predicted"/>
<accession>A0A6J4PIP2</accession>
<gene>
    <name evidence="1" type="ORF">AVDCRST_MAG64-2635</name>
</gene>
<evidence type="ECO:0000313" key="1">
    <source>
        <dbReference type="EMBL" id="CAA9416572.1"/>
    </source>
</evidence>
<reference evidence="1" key="1">
    <citation type="submission" date="2020-02" db="EMBL/GenBank/DDBJ databases">
        <authorList>
            <person name="Meier V. D."/>
        </authorList>
    </citation>
    <scope>NUCLEOTIDE SEQUENCE</scope>
    <source>
        <strain evidence="1">AVDCRST_MAG64</strain>
    </source>
</reference>
<sequence length="50" mass="5573">MHTPPINPRACVPLVPWLWVIMNRGGRAHAVPKLLYGSEDFSTSDWTALA</sequence>
<protein>
    <submittedName>
        <fullName evidence="1">Uncharacterized protein</fullName>
    </submittedName>
</protein>
<dbReference type="EMBL" id="CADCUQ010000590">
    <property type="protein sequence ID" value="CAA9416572.1"/>
    <property type="molecule type" value="Genomic_DNA"/>
</dbReference>
<dbReference type="AlphaFoldDB" id="A0A6J4PIP2"/>
<organism evidence="1">
    <name type="scientific">uncultured Phycisphaerae bacterium</name>
    <dbReference type="NCBI Taxonomy" id="904963"/>
    <lineage>
        <taxon>Bacteria</taxon>
        <taxon>Pseudomonadati</taxon>
        <taxon>Planctomycetota</taxon>
        <taxon>Phycisphaerae</taxon>
        <taxon>environmental samples</taxon>
    </lineage>
</organism>